<dbReference type="AlphaFoldDB" id="A0A5P1EVI6"/>
<dbReference type="Gramene" id="ONK68511">
    <property type="protein sequence ID" value="ONK68511"/>
    <property type="gene ID" value="A4U43_C05F12600"/>
</dbReference>
<organism evidence="2 3">
    <name type="scientific">Asparagus officinalis</name>
    <name type="common">Garden asparagus</name>
    <dbReference type="NCBI Taxonomy" id="4686"/>
    <lineage>
        <taxon>Eukaryota</taxon>
        <taxon>Viridiplantae</taxon>
        <taxon>Streptophyta</taxon>
        <taxon>Embryophyta</taxon>
        <taxon>Tracheophyta</taxon>
        <taxon>Spermatophyta</taxon>
        <taxon>Magnoliopsida</taxon>
        <taxon>Liliopsida</taxon>
        <taxon>Asparagales</taxon>
        <taxon>Asparagaceae</taxon>
        <taxon>Asparagoideae</taxon>
        <taxon>Asparagus</taxon>
    </lineage>
</organism>
<evidence type="ECO:0000256" key="1">
    <source>
        <dbReference type="SAM" id="MobiDB-lite"/>
    </source>
</evidence>
<dbReference type="EMBL" id="CM007385">
    <property type="protein sequence ID" value="ONK68511.1"/>
    <property type="molecule type" value="Genomic_DNA"/>
</dbReference>
<name>A0A5P1EVI6_ASPOF</name>
<feature type="region of interest" description="Disordered" evidence="1">
    <location>
        <begin position="83"/>
        <end position="224"/>
    </location>
</feature>
<feature type="compositionally biased region" description="Polar residues" evidence="1">
    <location>
        <begin position="179"/>
        <end position="190"/>
    </location>
</feature>
<accession>A0A5P1EVI6</accession>
<evidence type="ECO:0000313" key="3">
    <source>
        <dbReference type="Proteomes" id="UP000243459"/>
    </source>
</evidence>
<feature type="compositionally biased region" description="Low complexity" evidence="1">
    <location>
        <begin position="96"/>
        <end position="120"/>
    </location>
</feature>
<keyword evidence="3" id="KW-1185">Reference proteome</keyword>
<feature type="compositionally biased region" description="Pro residues" evidence="1">
    <location>
        <begin position="199"/>
        <end position="212"/>
    </location>
</feature>
<protein>
    <submittedName>
        <fullName evidence="2">Uncharacterized protein</fullName>
    </submittedName>
</protein>
<proteinExistence type="predicted"/>
<feature type="compositionally biased region" description="Polar residues" evidence="1">
    <location>
        <begin position="140"/>
        <end position="149"/>
    </location>
</feature>
<evidence type="ECO:0000313" key="2">
    <source>
        <dbReference type="EMBL" id="ONK68511.1"/>
    </source>
</evidence>
<sequence>MLASDPTLYLATFSPTSFRTPLVKINSTFLTEMFFLMRITESSWNLFLIDASLPSTPSCPRFELSPTARITPPAPERLATVSLHKPKPNGHSSFHLLPPVVRRTTRRLTSSPSYSSTQPPASELSRAQTEPHTPIAAPNPETTLLSSHVRQPPCRRPEPNSPNSDQRGHPCLNSDSHEPSTSLPQTTNPSATPPSQTLPRPPPHSSHPPQPPDIRHHPFQQPSR</sequence>
<gene>
    <name evidence="2" type="ORF">A4U43_C05F12600</name>
</gene>
<dbReference type="Proteomes" id="UP000243459">
    <property type="component" value="Chromosome 5"/>
</dbReference>
<reference evidence="3" key="1">
    <citation type="journal article" date="2017" name="Nat. Commun.">
        <title>The asparagus genome sheds light on the origin and evolution of a young Y chromosome.</title>
        <authorList>
            <person name="Harkess A."/>
            <person name="Zhou J."/>
            <person name="Xu C."/>
            <person name="Bowers J.E."/>
            <person name="Van der Hulst R."/>
            <person name="Ayyampalayam S."/>
            <person name="Mercati F."/>
            <person name="Riccardi P."/>
            <person name="McKain M.R."/>
            <person name="Kakrana A."/>
            <person name="Tang H."/>
            <person name="Ray J."/>
            <person name="Groenendijk J."/>
            <person name="Arikit S."/>
            <person name="Mathioni S.M."/>
            <person name="Nakano M."/>
            <person name="Shan H."/>
            <person name="Telgmann-Rauber A."/>
            <person name="Kanno A."/>
            <person name="Yue Z."/>
            <person name="Chen H."/>
            <person name="Li W."/>
            <person name="Chen Y."/>
            <person name="Xu X."/>
            <person name="Zhang Y."/>
            <person name="Luo S."/>
            <person name="Chen H."/>
            <person name="Gao J."/>
            <person name="Mao Z."/>
            <person name="Pires J.C."/>
            <person name="Luo M."/>
            <person name="Kudrna D."/>
            <person name="Wing R.A."/>
            <person name="Meyers B.C."/>
            <person name="Yi K."/>
            <person name="Kong H."/>
            <person name="Lavrijsen P."/>
            <person name="Sunseri F."/>
            <person name="Falavigna A."/>
            <person name="Ye Y."/>
            <person name="Leebens-Mack J.H."/>
            <person name="Chen G."/>
        </authorList>
    </citation>
    <scope>NUCLEOTIDE SEQUENCE [LARGE SCALE GENOMIC DNA]</scope>
    <source>
        <strain evidence="3">cv. DH0086</strain>
    </source>
</reference>